<feature type="region of interest" description="Disordered" evidence="1">
    <location>
        <begin position="163"/>
        <end position="192"/>
    </location>
</feature>
<gene>
    <name evidence="3" type="ORF">BU16DRAFT_563418</name>
</gene>
<dbReference type="InterPro" id="IPR004827">
    <property type="entry name" value="bZIP"/>
</dbReference>
<dbReference type="AlphaFoldDB" id="A0A6A6QMD5"/>
<dbReference type="PANTHER" id="PTHR38116">
    <property type="entry name" value="CHROMOSOME 7, WHOLE GENOME SHOTGUN SEQUENCE"/>
    <property type="match status" value="1"/>
</dbReference>
<evidence type="ECO:0000313" key="4">
    <source>
        <dbReference type="Proteomes" id="UP000799750"/>
    </source>
</evidence>
<feature type="compositionally biased region" description="Polar residues" evidence="1">
    <location>
        <begin position="56"/>
        <end position="67"/>
    </location>
</feature>
<feature type="region of interest" description="Disordered" evidence="1">
    <location>
        <begin position="126"/>
        <end position="151"/>
    </location>
</feature>
<dbReference type="PANTHER" id="PTHR38116:SF9">
    <property type="entry name" value="BZIP DOMAIN-CONTAINING PROTEIN"/>
    <property type="match status" value="1"/>
</dbReference>
<dbReference type="InterPro" id="IPR046347">
    <property type="entry name" value="bZIP_sf"/>
</dbReference>
<feature type="compositionally biased region" description="Pro residues" evidence="1">
    <location>
        <begin position="281"/>
        <end position="290"/>
    </location>
</feature>
<dbReference type="Pfam" id="PF11905">
    <property type="entry name" value="DUF3425"/>
    <property type="match status" value="1"/>
</dbReference>
<dbReference type="SUPFAM" id="SSF57959">
    <property type="entry name" value="Leucine zipper domain"/>
    <property type="match status" value="1"/>
</dbReference>
<dbReference type="PROSITE" id="PS00036">
    <property type="entry name" value="BZIP_BASIC"/>
    <property type="match status" value="1"/>
</dbReference>
<feature type="region of interest" description="Disordered" evidence="1">
    <location>
        <begin position="1"/>
        <end position="44"/>
    </location>
</feature>
<name>A0A6A6QMD5_9PEZI</name>
<dbReference type="InterPro" id="IPR021833">
    <property type="entry name" value="DUF3425"/>
</dbReference>
<feature type="domain" description="BZIP" evidence="2">
    <location>
        <begin position="27"/>
        <end position="41"/>
    </location>
</feature>
<feature type="region of interest" description="Disordered" evidence="1">
    <location>
        <begin position="277"/>
        <end position="297"/>
    </location>
</feature>
<keyword evidence="4" id="KW-1185">Reference proteome</keyword>
<reference evidence="3" key="1">
    <citation type="journal article" date="2020" name="Stud. Mycol.">
        <title>101 Dothideomycetes genomes: a test case for predicting lifestyles and emergence of pathogens.</title>
        <authorList>
            <person name="Haridas S."/>
            <person name="Albert R."/>
            <person name="Binder M."/>
            <person name="Bloem J."/>
            <person name="Labutti K."/>
            <person name="Salamov A."/>
            <person name="Andreopoulos B."/>
            <person name="Baker S."/>
            <person name="Barry K."/>
            <person name="Bills G."/>
            <person name="Bluhm B."/>
            <person name="Cannon C."/>
            <person name="Castanera R."/>
            <person name="Culley D."/>
            <person name="Daum C."/>
            <person name="Ezra D."/>
            <person name="Gonzalez J."/>
            <person name="Henrissat B."/>
            <person name="Kuo A."/>
            <person name="Liang C."/>
            <person name="Lipzen A."/>
            <person name="Lutzoni F."/>
            <person name="Magnuson J."/>
            <person name="Mondo S."/>
            <person name="Nolan M."/>
            <person name="Ohm R."/>
            <person name="Pangilinan J."/>
            <person name="Park H.-J."/>
            <person name="Ramirez L."/>
            <person name="Alfaro M."/>
            <person name="Sun H."/>
            <person name="Tritt A."/>
            <person name="Yoshinaga Y."/>
            <person name="Zwiers L.-H."/>
            <person name="Turgeon B."/>
            <person name="Goodwin S."/>
            <person name="Spatafora J."/>
            <person name="Crous P."/>
            <person name="Grigoriev I."/>
        </authorList>
    </citation>
    <scope>NUCLEOTIDE SEQUENCE</scope>
    <source>
        <strain evidence="3">CBS 269.34</strain>
    </source>
</reference>
<dbReference type="CDD" id="cd14688">
    <property type="entry name" value="bZIP_YAP"/>
    <property type="match status" value="1"/>
</dbReference>
<evidence type="ECO:0000259" key="2">
    <source>
        <dbReference type="PROSITE" id="PS00036"/>
    </source>
</evidence>
<proteinExistence type="predicted"/>
<dbReference type="OrthoDB" id="3937924at2759"/>
<sequence length="470" mass="52170">MDHQADKTPSGGARRKARYQRKLTEERRIQNREAQRTYRERQKKKVQELENLVAANGQNQTNPQPQHGSLLERVTEQAARSGDETDEVVDARLGSDSNTNVEQNADESLVVEDSRLELNSLCPAMAEHFGSLPPDTTHTPEDPRRQPSSPKRFQCFDHILVNSETNGHPDEVPRSPTAGEHTFDREEADRASHSYCSRVHDATHAYISTELNNHQLEPKDTPSSSSTPPATSGTSLNALFTLFPLPQTPETTALIRIALSQKLGIQDLLLLGLRALQEPSQNPPPDPAPSTPSSFLPLIPSQNRTIRLTKYPAMTAYATNAAVLFPVIPFLASPGCLSPFYNPAVTPEELPGVLASYTHIPPDLRPIASQITVKHHPVVDVLPFPVMRERLLGLLLRDKMKFAELKRDLLNGGMICWRGGSGIAGGVPWEGRSWEAKGWFLKRWEWVVGGKEGDVWKGGDWWRGVQAEGV</sequence>
<dbReference type="Gene3D" id="1.20.5.170">
    <property type="match status" value="1"/>
</dbReference>
<feature type="region of interest" description="Disordered" evidence="1">
    <location>
        <begin position="50"/>
        <end position="69"/>
    </location>
</feature>
<evidence type="ECO:0000313" key="3">
    <source>
        <dbReference type="EMBL" id="KAF2493246.1"/>
    </source>
</evidence>
<accession>A0A6A6QMD5</accession>
<dbReference type="EMBL" id="MU004192">
    <property type="protein sequence ID" value="KAF2493246.1"/>
    <property type="molecule type" value="Genomic_DNA"/>
</dbReference>
<dbReference type="GO" id="GO:0003700">
    <property type="term" value="F:DNA-binding transcription factor activity"/>
    <property type="evidence" value="ECO:0007669"/>
    <property type="project" value="InterPro"/>
</dbReference>
<organism evidence="3 4">
    <name type="scientific">Lophium mytilinum</name>
    <dbReference type="NCBI Taxonomy" id="390894"/>
    <lineage>
        <taxon>Eukaryota</taxon>
        <taxon>Fungi</taxon>
        <taxon>Dikarya</taxon>
        <taxon>Ascomycota</taxon>
        <taxon>Pezizomycotina</taxon>
        <taxon>Dothideomycetes</taxon>
        <taxon>Pleosporomycetidae</taxon>
        <taxon>Mytilinidiales</taxon>
        <taxon>Mytilinidiaceae</taxon>
        <taxon>Lophium</taxon>
    </lineage>
</organism>
<protein>
    <recommendedName>
        <fullName evidence="2">BZIP domain-containing protein</fullName>
    </recommendedName>
</protein>
<feature type="compositionally biased region" description="Basic and acidic residues" evidence="1">
    <location>
        <begin position="181"/>
        <end position="192"/>
    </location>
</feature>
<evidence type="ECO:0000256" key="1">
    <source>
        <dbReference type="SAM" id="MobiDB-lite"/>
    </source>
</evidence>
<dbReference type="Proteomes" id="UP000799750">
    <property type="component" value="Unassembled WGS sequence"/>
</dbReference>
<feature type="compositionally biased region" description="Basic and acidic residues" evidence="1">
    <location>
        <begin position="22"/>
        <end position="44"/>
    </location>
</feature>